<gene>
    <name evidence="2" type="ORF">M1O15_24535</name>
</gene>
<evidence type="ECO:0008006" key="4">
    <source>
        <dbReference type="Google" id="ProtNLM"/>
    </source>
</evidence>
<protein>
    <recommendedName>
        <fullName evidence="4">Tat pathway signal sequence domain protein</fullName>
    </recommendedName>
</protein>
<proteinExistence type="predicted"/>
<reference evidence="2 3" key="1">
    <citation type="submission" date="2022-04" db="EMBL/GenBank/DDBJ databases">
        <title>Streptomyces sp. nov. LCR6-01 isolated from Lichen of Dirinaria sp.</title>
        <authorList>
            <person name="Kanchanasin P."/>
            <person name="Tanasupawat S."/>
            <person name="Phongsopitanun W."/>
        </authorList>
    </citation>
    <scope>NUCLEOTIDE SEQUENCE [LARGE SCALE GENOMIC DNA]</scope>
    <source>
        <strain evidence="2 3">LCR6-01</strain>
    </source>
</reference>
<name>A0ABT0IGQ1_9ACTN</name>
<organism evidence="2 3">
    <name type="scientific">Streptomyces lichenis</name>
    <dbReference type="NCBI Taxonomy" id="2306967"/>
    <lineage>
        <taxon>Bacteria</taxon>
        <taxon>Bacillati</taxon>
        <taxon>Actinomycetota</taxon>
        <taxon>Actinomycetes</taxon>
        <taxon>Kitasatosporales</taxon>
        <taxon>Streptomycetaceae</taxon>
        <taxon>Streptomyces</taxon>
    </lineage>
</organism>
<feature type="chain" id="PRO_5046741289" description="Tat pathway signal sequence domain protein" evidence="1">
    <location>
        <begin position="29"/>
        <end position="169"/>
    </location>
</feature>
<dbReference type="EMBL" id="JALPTH010000027">
    <property type="protein sequence ID" value="MCK8680508.1"/>
    <property type="molecule type" value="Genomic_DNA"/>
</dbReference>
<comment type="caution">
    <text evidence="2">The sequence shown here is derived from an EMBL/GenBank/DDBJ whole genome shotgun (WGS) entry which is preliminary data.</text>
</comment>
<dbReference type="RefSeq" id="WP_248636322.1">
    <property type="nucleotide sequence ID" value="NZ_JALPTH010000027.1"/>
</dbReference>
<sequence length="169" mass="16814">MHRSVYRAGLVAAAAAVLALGPAAPGWATTTTTGEVSAHWGDRARVQFTWTDAITIEGGTLTVADLTCDDAPVYAVVTAVAGNGAAVPLATTPRTAGCGKTAETRLVRAGNAAGLSRVTLSICRPAGAASGVGGFGGTSGSGQGFRAGDECVSPYTARNPYRGTANLGF</sequence>
<keyword evidence="3" id="KW-1185">Reference proteome</keyword>
<accession>A0ABT0IGQ1</accession>
<dbReference type="Proteomes" id="UP001522868">
    <property type="component" value="Unassembled WGS sequence"/>
</dbReference>
<evidence type="ECO:0000313" key="2">
    <source>
        <dbReference type="EMBL" id="MCK8680508.1"/>
    </source>
</evidence>
<evidence type="ECO:0000256" key="1">
    <source>
        <dbReference type="SAM" id="SignalP"/>
    </source>
</evidence>
<evidence type="ECO:0000313" key="3">
    <source>
        <dbReference type="Proteomes" id="UP001522868"/>
    </source>
</evidence>
<keyword evidence="1" id="KW-0732">Signal</keyword>
<feature type="signal peptide" evidence="1">
    <location>
        <begin position="1"/>
        <end position="28"/>
    </location>
</feature>